<reference evidence="1 2" key="1">
    <citation type="submission" date="2024-04" db="EMBL/GenBank/DDBJ databases">
        <authorList>
            <person name="Fracassetti M."/>
        </authorList>
    </citation>
    <scope>NUCLEOTIDE SEQUENCE [LARGE SCALE GENOMIC DNA]</scope>
</reference>
<gene>
    <name evidence="1" type="ORF">LTRI10_LOCUS33926</name>
</gene>
<accession>A0AAV2F5L8</accession>
<organism evidence="1 2">
    <name type="scientific">Linum trigynum</name>
    <dbReference type="NCBI Taxonomy" id="586398"/>
    <lineage>
        <taxon>Eukaryota</taxon>
        <taxon>Viridiplantae</taxon>
        <taxon>Streptophyta</taxon>
        <taxon>Embryophyta</taxon>
        <taxon>Tracheophyta</taxon>
        <taxon>Spermatophyta</taxon>
        <taxon>Magnoliopsida</taxon>
        <taxon>eudicotyledons</taxon>
        <taxon>Gunneridae</taxon>
        <taxon>Pentapetalae</taxon>
        <taxon>rosids</taxon>
        <taxon>fabids</taxon>
        <taxon>Malpighiales</taxon>
        <taxon>Linaceae</taxon>
        <taxon>Linum</taxon>
    </lineage>
</organism>
<sequence>MGSGEIGEVPMRRLVASKVSICGLVEGGVSVCGLDDGGEANSGGSRAKSSMASSARSRKAALIVGGKETRVGVMGPS</sequence>
<dbReference type="AlphaFoldDB" id="A0AAV2F5L8"/>
<name>A0AAV2F5L8_9ROSI</name>
<proteinExistence type="predicted"/>
<protein>
    <submittedName>
        <fullName evidence="1">Uncharacterized protein</fullName>
    </submittedName>
</protein>
<keyword evidence="2" id="KW-1185">Reference proteome</keyword>
<evidence type="ECO:0000313" key="2">
    <source>
        <dbReference type="Proteomes" id="UP001497516"/>
    </source>
</evidence>
<dbReference type="Proteomes" id="UP001497516">
    <property type="component" value="Chromosome 6"/>
</dbReference>
<dbReference type="EMBL" id="OZ034819">
    <property type="protein sequence ID" value="CAL1393342.1"/>
    <property type="molecule type" value="Genomic_DNA"/>
</dbReference>
<evidence type="ECO:0000313" key="1">
    <source>
        <dbReference type="EMBL" id="CAL1393342.1"/>
    </source>
</evidence>